<feature type="domain" description="Helicase C-terminal" evidence="6">
    <location>
        <begin position="1"/>
        <end position="115"/>
    </location>
</feature>
<evidence type="ECO:0000259" key="6">
    <source>
        <dbReference type="PROSITE" id="PS51194"/>
    </source>
</evidence>
<dbReference type="PANTHER" id="PTHR12131">
    <property type="entry name" value="ATP-DEPENDENT RNA AND DNA HELICASE"/>
    <property type="match status" value="1"/>
</dbReference>
<feature type="non-terminal residue" evidence="7">
    <location>
        <position position="1"/>
    </location>
</feature>
<organism evidence="7 8">
    <name type="scientific">Rotaria magnacalcarata</name>
    <dbReference type="NCBI Taxonomy" id="392030"/>
    <lineage>
        <taxon>Eukaryota</taxon>
        <taxon>Metazoa</taxon>
        <taxon>Spiralia</taxon>
        <taxon>Gnathifera</taxon>
        <taxon>Rotifera</taxon>
        <taxon>Eurotatoria</taxon>
        <taxon>Bdelloidea</taxon>
        <taxon>Philodinida</taxon>
        <taxon>Philodinidae</taxon>
        <taxon>Rotaria</taxon>
    </lineage>
</organism>
<dbReference type="Gene3D" id="3.40.50.300">
    <property type="entry name" value="P-loop containing nucleotide triphosphate hydrolases"/>
    <property type="match status" value="1"/>
</dbReference>
<dbReference type="PANTHER" id="PTHR12131:SF1">
    <property type="entry name" value="ATP-DEPENDENT RNA HELICASE SUPV3L1, MITOCHONDRIAL-RELATED"/>
    <property type="match status" value="1"/>
</dbReference>
<comment type="catalytic activity">
    <reaction evidence="5">
        <text>ATP + H2O = ADP + phosphate + H(+)</text>
        <dbReference type="Rhea" id="RHEA:13065"/>
        <dbReference type="ChEBI" id="CHEBI:15377"/>
        <dbReference type="ChEBI" id="CHEBI:15378"/>
        <dbReference type="ChEBI" id="CHEBI:30616"/>
        <dbReference type="ChEBI" id="CHEBI:43474"/>
        <dbReference type="ChEBI" id="CHEBI:456216"/>
        <dbReference type="EC" id="3.6.4.13"/>
    </reaction>
</comment>
<evidence type="ECO:0000256" key="3">
    <source>
        <dbReference type="ARBA" id="ARBA00022806"/>
    </source>
</evidence>
<evidence type="ECO:0000256" key="5">
    <source>
        <dbReference type="ARBA" id="ARBA00047984"/>
    </source>
</evidence>
<dbReference type="SMART" id="SM00490">
    <property type="entry name" value="HELICc"/>
    <property type="match status" value="1"/>
</dbReference>
<dbReference type="AlphaFoldDB" id="A0A8S3K978"/>
<dbReference type="GO" id="GO:0070478">
    <property type="term" value="P:nuclear-transcribed mRNA catabolic process, 3'-5' exonucleolytic nonsense-mediated decay"/>
    <property type="evidence" value="ECO:0007669"/>
    <property type="project" value="TreeGrafter"/>
</dbReference>
<evidence type="ECO:0000256" key="1">
    <source>
        <dbReference type="ARBA" id="ARBA00022741"/>
    </source>
</evidence>
<dbReference type="SUPFAM" id="SSF52540">
    <property type="entry name" value="P-loop containing nucleoside triphosphate hydrolases"/>
    <property type="match status" value="1"/>
</dbReference>
<proteinExistence type="predicted"/>
<evidence type="ECO:0000313" key="8">
    <source>
        <dbReference type="Proteomes" id="UP000676336"/>
    </source>
</evidence>
<keyword evidence="1" id="KW-0547">Nucleotide-binding</keyword>
<dbReference type="InterPro" id="IPR050699">
    <property type="entry name" value="RNA-DNA_Helicase"/>
</dbReference>
<dbReference type="CDD" id="cd18795">
    <property type="entry name" value="SF2_C_Ski2"/>
    <property type="match status" value="1"/>
</dbReference>
<evidence type="ECO:0000313" key="7">
    <source>
        <dbReference type="EMBL" id="CAF5225314.1"/>
    </source>
</evidence>
<dbReference type="InterPro" id="IPR001650">
    <property type="entry name" value="Helicase_C-like"/>
</dbReference>
<dbReference type="Proteomes" id="UP000676336">
    <property type="component" value="Unassembled WGS sequence"/>
</dbReference>
<dbReference type="Pfam" id="PF00271">
    <property type="entry name" value="Helicase_C"/>
    <property type="match status" value="1"/>
</dbReference>
<reference evidence="7" key="1">
    <citation type="submission" date="2021-02" db="EMBL/GenBank/DDBJ databases">
        <authorList>
            <person name="Nowell W R."/>
        </authorList>
    </citation>
    <scope>NUCLEOTIDE SEQUENCE</scope>
</reference>
<dbReference type="GO" id="GO:0016787">
    <property type="term" value="F:hydrolase activity"/>
    <property type="evidence" value="ECO:0007669"/>
    <property type="project" value="UniProtKB-KW"/>
</dbReference>
<name>A0A8S3K978_9BILA</name>
<dbReference type="PROSITE" id="PS51194">
    <property type="entry name" value="HELICASE_CTER"/>
    <property type="match status" value="1"/>
</dbReference>
<keyword evidence="3" id="KW-0347">Helicase</keyword>
<dbReference type="EMBL" id="CAJOBI010359009">
    <property type="protein sequence ID" value="CAF5225314.1"/>
    <property type="molecule type" value="Genomic_DNA"/>
</dbReference>
<accession>A0A8S3K978</accession>
<dbReference type="GO" id="GO:0005524">
    <property type="term" value="F:ATP binding"/>
    <property type="evidence" value="ECO:0007669"/>
    <property type="project" value="UniProtKB-KW"/>
</dbReference>
<dbReference type="GO" id="GO:0055087">
    <property type="term" value="C:Ski complex"/>
    <property type="evidence" value="ECO:0007669"/>
    <property type="project" value="TreeGrafter"/>
</dbReference>
<dbReference type="InterPro" id="IPR027417">
    <property type="entry name" value="P-loop_NTPase"/>
</dbReference>
<evidence type="ECO:0000256" key="2">
    <source>
        <dbReference type="ARBA" id="ARBA00022801"/>
    </source>
</evidence>
<gene>
    <name evidence="7" type="ORF">SMN809_LOCUS84240</name>
</gene>
<dbReference type="GO" id="GO:0003724">
    <property type="term" value="F:RNA helicase activity"/>
    <property type="evidence" value="ECO:0007669"/>
    <property type="project" value="UniProtKB-EC"/>
</dbReference>
<comment type="caution">
    <text evidence="7">The sequence shown here is derived from an EMBL/GenBank/DDBJ whole genome shotgun (WGS) entry which is preliminary data.</text>
</comment>
<evidence type="ECO:0000256" key="4">
    <source>
        <dbReference type="ARBA" id="ARBA00022840"/>
    </source>
</evidence>
<protein>
    <recommendedName>
        <fullName evidence="6">Helicase C-terminal domain-containing protein</fullName>
    </recommendedName>
</protein>
<feature type="non-terminal residue" evidence="7">
    <location>
        <position position="115"/>
    </location>
</feature>
<sequence>QEDKHYVAQFFRQALSRLNESDRQLQQVMNLQEMAKRGIAIHHSGVLPILRESVELLFQTGRIKVLFATETFAMGINMPARTVLFDSLQKHDGKGFRELVPSEYIQMAGRAGRRG</sequence>
<keyword evidence="2" id="KW-0378">Hydrolase</keyword>
<keyword evidence="4" id="KW-0067">ATP-binding</keyword>